<dbReference type="GO" id="GO:0045174">
    <property type="term" value="F:glutathione dehydrogenase (ascorbate) activity"/>
    <property type="evidence" value="ECO:0007669"/>
    <property type="project" value="TreeGrafter"/>
</dbReference>
<dbReference type="InterPro" id="IPR036249">
    <property type="entry name" value="Thioredoxin-like_sf"/>
</dbReference>
<dbReference type="PANTHER" id="PTHR43968:SF6">
    <property type="entry name" value="GLUTATHIONE S-TRANSFERASE OMEGA"/>
    <property type="match status" value="1"/>
</dbReference>
<dbReference type="InterPro" id="IPR005442">
    <property type="entry name" value="GST_omega"/>
</dbReference>
<feature type="non-terminal residue" evidence="5">
    <location>
        <position position="1"/>
    </location>
</feature>
<dbReference type="GO" id="GO:0004364">
    <property type="term" value="F:glutathione transferase activity"/>
    <property type="evidence" value="ECO:0007669"/>
    <property type="project" value="InterPro"/>
</dbReference>
<dbReference type="InterPro" id="IPR004045">
    <property type="entry name" value="Glutathione_S-Trfase_N"/>
</dbReference>
<dbReference type="Gene3D" id="3.40.30.10">
    <property type="entry name" value="Glutaredoxin"/>
    <property type="match status" value="1"/>
</dbReference>
<dbReference type="SUPFAM" id="SSF52833">
    <property type="entry name" value="Thioredoxin-like"/>
    <property type="match status" value="1"/>
</dbReference>
<dbReference type="InterPro" id="IPR050983">
    <property type="entry name" value="GST_Omega/HSP26"/>
</dbReference>
<dbReference type="SFLD" id="SFLDS00019">
    <property type="entry name" value="Glutathione_Transferase_(cytos"/>
    <property type="match status" value="1"/>
</dbReference>
<protein>
    <submittedName>
        <fullName evidence="5">Glutathione S-transferase</fullName>
    </submittedName>
</protein>
<evidence type="ECO:0000256" key="1">
    <source>
        <dbReference type="ARBA" id="ARBA00011067"/>
    </source>
</evidence>
<accession>A0A0T6BB08</accession>
<comment type="caution">
    <text evidence="5">The sequence shown here is derived from an EMBL/GenBank/DDBJ whole genome shotgun (WGS) entry which is preliminary data.</text>
</comment>
<dbReference type="Pfam" id="PF13417">
    <property type="entry name" value="GST_N_3"/>
    <property type="match status" value="1"/>
</dbReference>
<dbReference type="InterPro" id="IPR036282">
    <property type="entry name" value="Glutathione-S-Trfase_C_sf"/>
</dbReference>
<organism evidence="5 6">
    <name type="scientific">Oryctes borbonicus</name>
    <dbReference type="NCBI Taxonomy" id="1629725"/>
    <lineage>
        <taxon>Eukaryota</taxon>
        <taxon>Metazoa</taxon>
        <taxon>Ecdysozoa</taxon>
        <taxon>Arthropoda</taxon>
        <taxon>Hexapoda</taxon>
        <taxon>Insecta</taxon>
        <taxon>Pterygota</taxon>
        <taxon>Neoptera</taxon>
        <taxon>Endopterygota</taxon>
        <taxon>Coleoptera</taxon>
        <taxon>Polyphaga</taxon>
        <taxon>Scarabaeiformia</taxon>
        <taxon>Scarabaeidae</taxon>
        <taxon>Dynastinae</taxon>
        <taxon>Oryctes</taxon>
    </lineage>
</organism>
<evidence type="ECO:0000256" key="2">
    <source>
        <dbReference type="ARBA" id="ARBA00023002"/>
    </source>
</evidence>
<dbReference type="PANTHER" id="PTHR43968">
    <property type="match status" value="1"/>
</dbReference>
<sequence>GKVPALDIGSKILVESLDICDYLDETYPEPKLYPEDPQARTRDIELIKKFDKVIQQYYATVRNTQNKSLEKYTEGILSLLEEYENELASRGDFFGGTEPGMVDYMIWPWAERAAVIDLTYGQKIPIPEGKIPHIRTWCENMKKLDVIKATIISNDRHYNMMKVYQSGGPVDYDNL</sequence>
<keyword evidence="2" id="KW-0560">Oxidoreductase</keyword>
<evidence type="ECO:0000313" key="6">
    <source>
        <dbReference type="Proteomes" id="UP000051574"/>
    </source>
</evidence>
<dbReference type="InterPro" id="IPR010987">
    <property type="entry name" value="Glutathione-S-Trfase_C-like"/>
</dbReference>
<dbReference type="PROSITE" id="PS50404">
    <property type="entry name" value="GST_NTER"/>
    <property type="match status" value="1"/>
</dbReference>
<dbReference type="GO" id="GO:0006749">
    <property type="term" value="P:glutathione metabolic process"/>
    <property type="evidence" value="ECO:0007669"/>
    <property type="project" value="TreeGrafter"/>
</dbReference>
<dbReference type="SFLD" id="SFLDG00358">
    <property type="entry name" value="Main_(cytGST)"/>
    <property type="match status" value="1"/>
</dbReference>
<proteinExistence type="inferred from homology"/>
<evidence type="ECO:0000259" key="3">
    <source>
        <dbReference type="PROSITE" id="PS50404"/>
    </source>
</evidence>
<keyword evidence="6" id="KW-1185">Reference proteome</keyword>
<keyword evidence="5" id="KW-0808">Transferase</keyword>
<dbReference type="GO" id="GO:0005737">
    <property type="term" value="C:cytoplasm"/>
    <property type="evidence" value="ECO:0007669"/>
    <property type="project" value="InterPro"/>
</dbReference>
<dbReference type="PROSITE" id="PS50405">
    <property type="entry name" value="GST_CTER"/>
    <property type="match status" value="1"/>
</dbReference>
<dbReference type="EMBL" id="LJIG01002435">
    <property type="protein sequence ID" value="KRT84505.1"/>
    <property type="molecule type" value="Genomic_DNA"/>
</dbReference>
<dbReference type="AlphaFoldDB" id="A0A0T6BB08"/>
<dbReference type="Gene3D" id="1.20.1050.10">
    <property type="match status" value="1"/>
</dbReference>
<evidence type="ECO:0000259" key="4">
    <source>
        <dbReference type="PROSITE" id="PS50405"/>
    </source>
</evidence>
<comment type="similarity">
    <text evidence="1">Belongs to the GST superfamily. Omega family.</text>
</comment>
<reference evidence="5 6" key="1">
    <citation type="submission" date="2015-09" db="EMBL/GenBank/DDBJ databases">
        <title>Draft genome of the scarab beetle Oryctes borbonicus.</title>
        <authorList>
            <person name="Meyer J.M."/>
            <person name="Markov G.V."/>
            <person name="Baskaran P."/>
            <person name="Herrmann M."/>
            <person name="Sommer R.J."/>
            <person name="Roedelsperger C."/>
        </authorList>
    </citation>
    <scope>NUCLEOTIDE SEQUENCE [LARGE SCALE GENOMIC DNA]</scope>
    <source>
        <strain evidence="5">OB123</strain>
        <tissue evidence="5">Whole animal</tissue>
    </source>
</reference>
<dbReference type="PRINTS" id="PR01625">
    <property type="entry name" value="GSTRNSFRASEO"/>
</dbReference>
<dbReference type="Proteomes" id="UP000051574">
    <property type="component" value="Unassembled WGS sequence"/>
</dbReference>
<evidence type="ECO:0000313" key="5">
    <source>
        <dbReference type="EMBL" id="KRT84505.1"/>
    </source>
</evidence>
<dbReference type="FunFam" id="1.20.1050.10:FF:000009">
    <property type="entry name" value="Glutathione S-transferase omega-1"/>
    <property type="match status" value="1"/>
</dbReference>
<dbReference type="OrthoDB" id="4951845at2759"/>
<feature type="domain" description="GST C-terminal" evidence="4">
    <location>
        <begin position="36"/>
        <end position="170"/>
    </location>
</feature>
<dbReference type="Pfam" id="PF13410">
    <property type="entry name" value="GST_C_2"/>
    <property type="match status" value="1"/>
</dbReference>
<name>A0A0T6BB08_9SCAR</name>
<gene>
    <name evidence="5" type="ORF">AMK59_2696</name>
</gene>
<feature type="domain" description="GST N-terminal" evidence="3">
    <location>
        <begin position="1"/>
        <end position="31"/>
    </location>
</feature>
<dbReference type="InterPro" id="IPR040079">
    <property type="entry name" value="Glutathione_S-Trfase"/>
</dbReference>
<dbReference type="SUPFAM" id="SSF47616">
    <property type="entry name" value="GST C-terminal domain-like"/>
    <property type="match status" value="1"/>
</dbReference>